<dbReference type="Gramene" id="AUR62011373-RA">
    <property type="protein sequence ID" value="AUR62011373-RA:cds"/>
    <property type="gene ID" value="AUR62011373"/>
</dbReference>
<keyword evidence="28" id="KW-1185">Reference proteome</keyword>
<dbReference type="Pfam" id="PF07714">
    <property type="entry name" value="PK_Tyr_Ser-Thr"/>
    <property type="match status" value="1"/>
</dbReference>
<evidence type="ECO:0000256" key="15">
    <source>
        <dbReference type="ARBA" id="ARBA00022777"/>
    </source>
</evidence>
<evidence type="ECO:0000256" key="23">
    <source>
        <dbReference type="PROSITE-ProRule" id="PRU10141"/>
    </source>
</evidence>
<dbReference type="Pfam" id="PF08263">
    <property type="entry name" value="LRRNT_2"/>
    <property type="match status" value="1"/>
</dbReference>
<dbReference type="PROSITE" id="PS00107">
    <property type="entry name" value="PROTEIN_KINASE_ATP"/>
    <property type="match status" value="1"/>
</dbReference>
<keyword evidence="17 24" id="KW-1133">Transmembrane helix</keyword>
<dbReference type="GO" id="GO:0005886">
    <property type="term" value="C:plasma membrane"/>
    <property type="evidence" value="ECO:0007669"/>
    <property type="project" value="UniProtKB-SubCell"/>
</dbReference>
<evidence type="ECO:0000256" key="20">
    <source>
        <dbReference type="ARBA" id="ARBA00023180"/>
    </source>
</evidence>
<keyword evidence="19" id="KW-0675">Receptor</keyword>
<accession>A0A803LDW7</accession>
<dbReference type="GO" id="GO:0005524">
    <property type="term" value="F:ATP binding"/>
    <property type="evidence" value="ECO:0007669"/>
    <property type="project" value="UniProtKB-UniRule"/>
</dbReference>
<dbReference type="SUPFAM" id="SSF56112">
    <property type="entry name" value="Protein kinase-like (PK-like)"/>
    <property type="match status" value="1"/>
</dbReference>
<keyword evidence="20" id="KW-0325">Glycoprotein</keyword>
<dbReference type="CDD" id="cd14066">
    <property type="entry name" value="STKc_IRAK"/>
    <property type="match status" value="1"/>
</dbReference>
<keyword evidence="12 25" id="KW-0732">Signal</keyword>
<dbReference type="SUPFAM" id="SSF52058">
    <property type="entry name" value="L domain-like"/>
    <property type="match status" value="2"/>
</dbReference>
<evidence type="ECO:0000256" key="21">
    <source>
        <dbReference type="ARBA" id="ARBA00047899"/>
    </source>
</evidence>
<evidence type="ECO:0000256" key="1">
    <source>
        <dbReference type="ARBA" id="ARBA00004162"/>
    </source>
</evidence>
<dbReference type="FunFam" id="1.10.510.10:FF:000358">
    <property type="entry name" value="Putative leucine-rich repeat receptor-like serine/threonine-protein kinase"/>
    <property type="match status" value="1"/>
</dbReference>
<dbReference type="PANTHER" id="PTHR48053:SF37">
    <property type="entry name" value="LEUCINE-RICH REPEAT PROTEIN KINASE FAMILY PROTEIN"/>
    <property type="match status" value="1"/>
</dbReference>
<dbReference type="EC" id="2.7.11.1" evidence="5"/>
<dbReference type="InterPro" id="IPR032675">
    <property type="entry name" value="LRR_dom_sf"/>
</dbReference>
<keyword evidence="7" id="KW-0723">Serine/threonine-protein kinase</keyword>
<comment type="similarity">
    <text evidence="3">Belongs to the protein kinase superfamily. Ser/Thr protein kinase family.</text>
</comment>
<dbReference type="InterPro" id="IPR001245">
    <property type="entry name" value="Ser-Thr/Tyr_kinase_cat_dom"/>
</dbReference>
<dbReference type="OMA" id="FLAYMNI"/>
<evidence type="ECO:0000256" key="22">
    <source>
        <dbReference type="ARBA" id="ARBA00048679"/>
    </source>
</evidence>
<dbReference type="EnsemblPlants" id="AUR62011373-RA">
    <property type="protein sequence ID" value="AUR62011373-RA:cds"/>
    <property type="gene ID" value="AUR62011373"/>
</dbReference>
<proteinExistence type="inferred from homology"/>
<evidence type="ECO:0000256" key="25">
    <source>
        <dbReference type="SAM" id="SignalP"/>
    </source>
</evidence>
<dbReference type="SMART" id="SM00220">
    <property type="entry name" value="S_TKc"/>
    <property type="match status" value="1"/>
</dbReference>
<dbReference type="FunFam" id="3.30.200.20:FF:000432">
    <property type="entry name" value="LRR receptor-like serine/threonine-protein kinase EFR"/>
    <property type="match status" value="1"/>
</dbReference>
<dbReference type="InterPro" id="IPR011009">
    <property type="entry name" value="Kinase-like_dom_sf"/>
</dbReference>
<feature type="domain" description="Protein kinase" evidence="26">
    <location>
        <begin position="670"/>
        <end position="940"/>
    </location>
</feature>
<evidence type="ECO:0000256" key="10">
    <source>
        <dbReference type="ARBA" id="ARBA00022679"/>
    </source>
</evidence>
<evidence type="ECO:0000256" key="16">
    <source>
        <dbReference type="ARBA" id="ARBA00022840"/>
    </source>
</evidence>
<dbReference type="FunFam" id="3.80.10.10:FF:000095">
    <property type="entry name" value="LRR receptor-like serine/threonine-protein kinase GSO1"/>
    <property type="match status" value="1"/>
</dbReference>
<feature type="chain" id="PRO_5031484238" description="non-specific serine/threonine protein kinase" evidence="25">
    <location>
        <begin position="19"/>
        <end position="988"/>
    </location>
</feature>
<dbReference type="InterPro" id="IPR008271">
    <property type="entry name" value="Ser/Thr_kinase_AS"/>
</dbReference>
<dbReference type="SMART" id="SM00369">
    <property type="entry name" value="LRR_TYP"/>
    <property type="match status" value="7"/>
</dbReference>
<evidence type="ECO:0000256" key="14">
    <source>
        <dbReference type="ARBA" id="ARBA00022741"/>
    </source>
</evidence>
<protein>
    <recommendedName>
        <fullName evidence="5">non-specific serine/threonine protein kinase</fullName>
        <ecNumber evidence="5">2.7.11.1</ecNumber>
    </recommendedName>
</protein>
<dbReference type="InterPro" id="IPR000719">
    <property type="entry name" value="Prot_kinase_dom"/>
</dbReference>
<evidence type="ECO:0000256" key="12">
    <source>
        <dbReference type="ARBA" id="ARBA00022729"/>
    </source>
</evidence>
<comment type="similarity">
    <text evidence="4">Belongs to the RLP family.</text>
</comment>
<dbReference type="FunFam" id="3.80.10.10:FF:000275">
    <property type="entry name" value="Leucine-rich repeat receptor-like protein kinase"/>
    <property type="match status" value="1"/>
</dbReference>
<evidence type="ECO:0000256" key="24">
    <source>
        <dbReference type="SAM" id="Phobius"/>
    </source>
</evidence>
<dbReference type="PRINTS" id="PR00019">
    <property type="entry name" value="LEURICHRPT"/>
</dbReference>
<keyword evidence="9" id="KW-0433">Leucine-rich repeat</keyword>
<evidence type="ECO:0000256" key="5">
    <source>
        <dbReference type="ARBA" id="ARBA00012513"/>
    </source>
</evidence>
<dbReference type="Proteomes" id="UP000596660">
    <property type="component" value="Unplaced"/>
</dbReference>
<comment type="catalytic activity">
    <reaction evidence="22">
        <text>L-seryl-[protein] + ATP = O-phospho-L-seryl-[protein] + ADP + H(+)</text>
        <dbReference type="Rhea" id="RHEA:17989"/>
        <dbReference type="Rhea" id="RHEA-COMP:9863"/>
        <dbReference type="Rhea" id="RHEA-COMP:11604"/>
        <dbReference type="ChEBI" id="CHEBI:15378"/>
        <dbReference type="ChEBI" id="CHEBI:29999"/>
        <dbReference type="ChEBI" id="CHEBI:30616"/>
        <dbReference type="ChEBI" id="CHEBI:83421"/>
        <dbReference type="ChEBI" id="CHEBI:456216"/>
        <dbReference type="EC" id="2.7.11.1"/>
    </reaction>
</comment>
<evidence type="ECO:0000313" key="28">
    <source>
        <dbReference type="Proteomes" id="UP000596660"/>
    </source>
</evidence>
<organism evidence="27 28">
    <name type="scientific">Chenopodium quinoa</name>
    <name type="common">Quinoa</name>
    <dbReference type="NCBI Taxonomy" id="63459"/>
    <lineage>
        <taxon>Eukaryota</taxon>
        <taxon>Viridiplantae</taxon>
        <taxon>Streptophyta</taxon>
        <taxon>Embryophyta</taxon>
        <taxon>Tracheophyta</taxon>
        <taxon>Spermatophyta</taxon>
        <taxon>Magnoliopsida</taxon>
        <taxon>eudicotyledons</taxon>
        <taxon>Gunneridae</taxon>
        <taxon>Pentapetalae</taxon>
        <taxon>Caryophyllales</taxon>
        <taxon>Chenopodiaceae</taxon>
        <taxon>Chenopodioideae</taxon>
        <taxon>Atripliceae</taxon>
        <taxon>Chenopodium</taxon>
    </lineage>
</organism>
<reference evidence="27" key="2">
    <citation type="submission" date="2021-03" db="UniProtKB">
        <authorList>
            <consortium name="EnsemblPlants"/>
        </authorList>
    </citation>
    <scope>IDENTIFICATION</scope>
</reference>
<evidence type="ECO:0000256" key="3">
    <source>
        <dbReference type="ARBA" id="ARBA00008684"/>
    </source>
</evidence>
<keyword evidence="18 24" id="KW-0472">Membrane</keyword>
<dbReference type="FunFam" id="3.80.10.10:FF:000041">
    <property type="entry name" value="LRR receptor-like serine/threonine-protein kinase ERECTA"/>
    <property type="match status" value="1"/>
</dbReference>
<dbReference type="InterPro" id="IPR051716">
    <property type="entry name" value="Plant_RL_S/T_kinase"/>
</dbReference>
<evidence type="ECO:0000256" key="13">
    <source>
        <dbReference type="ARBA" id="ARBA00022737"/>
    </source>
</evidence>
<evidence type="ECO:0000313" key="27">
    <source>
        <dbReference type="EnsemblPlants" id="AUR62011373-RA:cds"/>
    </source>
</evidence>
<dbReference type="InterPro" id="IPR013210">
    <property type="entry name" value="LRR_N_plant-typ"/>
</dbReference>
<comment type="catalytic activity">
    <reaction evidence="21">
        <text>L-threonyl-[protein] + ATP = O-phospho-L-threonyl-[protein] + ADP + H(+)</text>
        <dbReference type="Rhea" id="RHEA:46608"/>
        <dbReference type="Rhea" id="RHEA-COMP:11060"/>
        <dbReference type="Rhea" id="RHEA-COMP:11605"/>
        <dbReference type="ChEBI" id="CHEBI:15378"/>
        <dbReference type="ChEBI" id="CHEBI:30013"/>
        <dbReference type="ChEBI" id="CHEBI:30616"/>
        <dbReference type="ChEBI" id="CHEBI:61977"/>
        <dbReference type="ChEBI" id="CHEBI:456216"/>
        <dbReference type="EC" id="2.7.11.1"/>
    </reaction>
</comment>
<evidence type="ECO:0000256" key="11">
    <source>
        <dbReference type="ARBA" id="ARBA00022692"/>
    </source>
</evidence>
<keyword evidence="10" id="KW-0808">Transferase</keyword>
<evidence type="ECO:0000256" key="19">
    <source>
        <dbReference type="ARBA" id="ARBA00023170"/>
    </source>
</evidence>
<evidence type="ECO:0000256" key="8">
    <source>
        <dbReference type="ARBA" id="ARBA00022553"/>
    </source>
</evidence>
<keyword evidence="13" id="KW-0677">Repeat</keyword>
<sequence>MVLCATSLFCYCLQSSLAGYHLETDHLALLEIKAKITDDPLGVMRSWNDTAFFCEWHGVTCSHRHKRVTGLDLQSSKLTGSLSLHVGNLSFLKQLQLQNNSFTGSIPSEIGNLHRLQYFSFSDNLFQGEIPESISGCSSLVVLDGSNNRLKGRIPPELGSLSKLQILQLSINNLTGTIPPSLGNTSSLLKLSIGRNKLVGKLPKNLGRLKNLTFLSFFSNNLSGVVPLSVFNLSFLTTLDLGENHFDGSLPSNVGNMLPNLRYFSIHNNQFTGLIPSSISNASKLEILQISSNKLQGQVPSLEKLVMLSELLLFDNFLGSGQVGSLNFVSSLVNATNLNVLDLSQNSFKGNFPRIICSFSMLTTFVIDNNMIGGEIPSCIENLADLQLFNVWGNQLSGVIPLSIGNLHYLEELDLSFNRLSGYIPSSIDLTKLSVLSLSANSFEGHIPPTIGHCKYLLALDLSYNNLTGGKPPELFNLFALSTALYLNGNNLRGPLPSEVGKLSNLGALDVSENMLSGVIPPTLETLKGLRKLDLSRNNLSGKIPDYLGTFQLQLLNLSYNNLEGNVPTGGIFKNATGVLTAGNIGLCGGLPELKLPKCNFNIQKRRLRQKMTIIFASLSGFCAVLLLVFVLVYAFCCRKRNKEPITSDDSELSLTNLSYKSLVKATNGFSSENILGSGSFGTVYLGSLNHGRKVVAIKLFKLEHHGASKSFIAECEVLRNIRHRNLVQVITACSSLDYQGKDFKALVYEYMVNGSLEDWLHPEINRINGPNYASRNLNLQQRLNIAVDVALALEYLHHHYGVSLVHCDLKPSNVLLDDDMVAHVSDFGLAKFLSKSTSEFNSNPSSSMGVRGTIGYTPPEYGLGNEVSIYGNVYSFGILLLEIFTGRRPTNDMLKGSLSLHHFVKEALPDKVTEILDPALLEGLVEDEEYNCMMLEALISILGIGLCCSAELPRERLDMSDVAAKLSSIKNKLPSYANCRERANISL</sequence>
<feature type="transmembrane region" description="Helical" evidence="24">
    <location>
        <begin position="614"/>
        <end position="637"/>
    </location>
</feature>
<dbReference type="InterPro" id="IPR001611">
    <property type="entry name" value="Leu-rich_rpt"/>
</dbReference>
<dbReference type="Gene3D" id="3.30.200.20">
    <property type="entry name" value="Phosphorylase Kinase, domain 1"/>
    <property type="match status" value="1"/>
</dbReference>
<dbReference type="GO" id="GO:0004674">
    <property type="term" value="F:protein serine/threonine kinase activity"/>
    <property type="evidence" value="ECO:0007669"/>
    <property type="project" value="UniProtKB-KW"/>
</dbReference>
<dbReference type="InterPro" id="IPR017441">
    <property type="entry name" value="Protein_kinase_ATP_BS"/>
</dbReference>
<dbReference type="PROSITE" id="PS50011">
    <property type="entry name" value="PROTEIN_KINASE_DOM"/>
    <property type="match status" value="1"/>
</dbReference>
<keyword evidence="16 23" id="KW-0067">ATP-binding</keyword>
<evidence type="ECO:0000256" key="7">
    <source>
        <dbReference type="ARBA" id="ARBA00022527"/>
    </source>
</evidence>
<evidence type="ECO:0000256" key="4">
    <source>
        <dbReference type="ARBA" id="ARBA00009592"/>
    </source>
</evidence>
<evidence type="ECO:0000259" key="26">
    <source>
        <dbReference type="PROSITE" id="PS50011"/>
    </source>
</evidence>
<dbReference type="AlphaFoldDB" id="A0A803LDW7"/>
<dbReference type="PROSITE" id="PS00108">
    <property type="entry name" value="PROTEIN_KINASE_ST"/>
    <property type="match status" value="1"/>
</dbReference>
<dbReference type="PROSITE" id="PS51450">
    <property type="entry name" value="LRR"/>
    <property type="match status" value="1"/>
</dbReference>
<dbReference type="Pfam" id="PF00560">
    <property type="entry name" value="LRR_1"/>
    <property type="match status" value="10"/>
</dbReference>
<evidence type="ECO:0000256" key="17">
    <source>
        <dbReference type="ARBA" id="ARBA00022989"/>
    </source>
</evidence>
<dbReference type="Gene3D" id="3.80.10.10">
    <property type="entry name" value="Ribonuclease Inhibitor"/>
    <property type="match status" value="3"/>
</dbReference>
<evidence type="ECO:0000256" key="2">
    <source>
        <dbReference type="ARBA" id="ARBA00004479"/>
    </source>
</evidence>
<dbReference type="InterPro" id="IPR003591">
    <property type="entry name" value="Leu-rich_rpt_typical-subtyp"/>
</dbReference>
<reference evidence="27" key="1">
    <citation type="journal article" date="2017" name="Nature">
        <title>The genome of Chenopodium quinoa.</title>
        <authorList>
            <person name="Jarvis D.E."/>
            <person name="Ho Y.S."/>
            <person name="Lightfoot D.J."/>
            <person name="Schmoeckel S.M."/>
            <person name="Li B."/>
            <person name="Borm T.J.A."/>
            <person name="Ohyanagi H."/>
            <person name="Mineta K."/>
            <person name="Michell C.T."/>
            <person name="Saber N."/>
            <person name="Kharbatia N.M."/>
            <person name="Rupper R.R."/>
            <person name="Sharp A.R."/>
            <person name="Dally N."/>
            <person name="Boughton B.A."/>
            <person name="Woo Y.H."/>
            <person name="Gao G."/>
            <person name="Schijlen E.G.W.M."/>
            <person name="Guo X."/>
            <person name="Momin A.A."/>
            <person name="Negrao S."/>
            <person name="Al-Babili S."/>
            <person name="Gehring C."/>
            <person name="Roessner U."/>
            <person name="Jung C."/>
            <person name="Murphy K."/>
            <person name="Arold S.T."/>
            <person name="Gojobori T."/>
            <person name="van der Linden C.G."/>
            <person name="van Loo E.N."/>
            <person name="Jellen E.N."/>
            <person name="Maughan P.J."/>
            <person name="Tester M."/>
        </authorList>
    </citation>
    <scope>NUCLEOTIDE SEQUENCE [LARGE SCALE GENOMIC DNA]</scope>
    <source>
        <strain evidence="27">cv. PI 614886</strain>
    </source>
</reference>
<keyword evidence="11 24" id="KW-0812">Transmembrane</keyword>
<comment type="subcellular location">
    <subcellularLocation>
        <location evidence="1">Cell membrane</location>
        <topology evidence="1">Single-pass membrane protein</topology>
    </subcellularLocation>
    <subcellularLocation>
        <location evidence="2">Membrane</location>
        <topology evidence="2">Single-pass type I membrane protein</topology>
    </subcellularLocation>
</comment>
<keyword evidence="15" id="KW-0418">Kinase</keyword>
<feature type="binding site" evidence="23">
    <location>
        <position position="699"/>
    </location>
    <ligand>
        <name>ATP</name>
        <dbReference type="ChEBI" id="CHEBI:30616"/>
    </ligand>
</feature>
<evidence type="ECO:0000256" key="9">
    <source>
        <dbReference type="ARBA" id="ARBA00022614"/>
    </source>
</evidence>
<evidence type="ECO:0000256" key="6">
    <source>
        <dbReference type="ARBA" id="ARBA00022475"/>
    </source>
</evidence>
<keyword evidence="6" id="KW-1003">Cell membrane</keyword>
<feature type="signal peptide" evidence="25">
    <location>
        <begin position="1"/>
        <end position="18"/>
    </location>
</feature>
<dbReference type="Gene3D" id="1.10.510.10">
    <property type="entry name" value="Transferase(Phosphotransferase) domain 1"/>
    <property type="match status" value="1"/>
</dbReference>
<keyword evidence="14 23" id="KW-0547">Nucleotide-binding</keyword>
<name>A0A803LDW7_CHEQI</name>
<dbReference type="PANTHER" id="PTHR48053">
    <property type="entry name" value="LEUCINE RICH REPEAT FAMILY PROTEIN, EXPRESSED"/>
    <property type="match status" value="1"/>
</dbReference>
<keyword evidence="8" id="KW-0597">Phosphoprotein</keyword>
<evidence type="ECO:0000256" key="18">
    <source>
        <dbReference type="ARBA" id="ARBA00023136"/>
    </source>
</evidence>